<protein>
    <submittedName>
        <fullName evidence="9">Membrane lipoprotein TmpC</fullName>
    </submittedName>
</protein>
<evidence type="ECO:0000313" key="9">
    <source>
        <dbReference type="EMBL" id="VYU52404.1"/>
    </source>
</evidence>
<dbReference type="CDD" id="cd06354">
    <property type="entry name" value="PBP1_PrnA-like"/>
    <property type="match status" value="1"/>
</dbReference>
<dbReference type="InterPro" id="IPR028082">
    <property type="entry name" value="Peripla_BP_I"/>
</dbReference>
<name>A0A6N3FK43_9FIRM</name>
<sequence>MQLKKLFAIGLAFTMMTTLLVGCSSKNDNAGKDSASDKVYTIGMITDTGGVNDESFNQSTWEGLQKAEKKFGSDKVKVKYLESTKDADYVPNIETFVEEDLDLIIGVGYKIAGAIEEAAKNYPEKEFAIVDHAYEKQPENVTSLVYEDNTSSYLAGLIAGKMTETNKVAFISGMESAVLARFQYGYMAGVKAANPDCEVLVRCANSFNDAALGKSIANQMHKDGADVIFTAAGAVGTGAIEAAKENGKMAIGVDTDQNALAPNNVITSAVKNIDVSVIDLIGKLIDGNYKGGEVVTNTLASGGVGIAATTDKNVPEDILKYVDEQADLVKSGEIKVPQNEKEYKEIVEK</sequence>
<evidence type="ECO:0000256" key="1">
    <source>
        <dbReference type="ARBA" id="ARBA00004193"/>
    </source>
</evidence>
<evidence type="ECO:0000256" key="6">
    <source>
        <dbReference type="ARBA" id="ARBA00023288"/>
    </source>
</evidence>
<feature type="domain" description="ABC transporter substrate-binding protein PnrA-like" evidence="8">
    <location>
        <begin position="44"/>
        <end position="340"/>
    </location>
</feature>
<dbReference type="Gene3D" id="3.40.50.2300">
    <property type="match status" value="2"/>
</dbReference>
<dbReference type="InterPro" id="IPR003760">
    <property type="entry name" value="PnrA-like"/>
</dbReference>
<organism evidence="9">
    <name type="scientific">Intestinibacter bartlettii</name>
    <dbReference type="NCBI Taxonomy" id="261299"/>
    <lineage>
        <taxon>Bacteria</taxon>
        <taxon>Bacillati</taxon>
        <taxon>Bacillota</taxon>
        <taxon>Clostridia</taxon>
        <taxon>Peptostreptococcales</taxon>
        <taxon>Peptostreptococcaceae</taxon>
        <taxon>Intestinibacter</taxon>
    </lineage>
</organism>
<proteinExistence type="inferred from homology"/>
<keyword evidence="4 7" id="KW-0732">Signal</keyword>
<evidence type="ECO:0000259" key="8">
    <source>
        <dbReference type="Pfam" id="PF02608"/>
    </source>
</evidence>
<comment type="subcellular location">
    <subcellularLocation>
        <location evidence="1">Cell membrane</location>
        <topology evidence="1">Lipid-anchor</topology>
    </subcellularLocation>
</comment>
<dbReference type="Pfam" id="PF02608">
    <property type="entry name" value="Bmp"/>
    <property type="match status" value="1"/>
</dbReference>
<feature type="signal peptide" evidence="7">
    <location>
        <begin position="1"/>
        <end position="20"/>
    </location>
</feature>
<dbReference type="AlphaFoldDB" id="A0A6N3FK43"/>
<keyword evidence="6 9" id="KW-0449">Lipoprotein</keyword>
<dbReference type="PANTHER" id="PTHR34296:SF2">
    <property type="entry name" value="ABC TRANSPORTER GUANOSINE-BINDING PROTEIN NUPN"/>
    <property type="match status" value="1"/>
</dbReference>
<dbReference type="RefSeq" id="WP_156531218.1">
    <property type="nucleotide sequence ID" value="NZ_CACRUE010000044.1"/>
</dbReference>
<reference evidence="9" key="1">
    <citation type="submission" date="2019-11" db="EMBL/GenBank/DDBJ databases">
        <authorList>
            <person name="Feng L."/>
        </authorList>
    </citation>
    <scope>NUCLEOTIDE SEQUENCE</scope>
    <source>
        <strain evidence="9">IbartlettiiLFYP30</strain>
    </source>
</reference>
<evidence type="ECO:0000256" key="4">
    <source>
        <dbReference type="ARBA" id="ARBA00022729"/>
    </source>
</evidence>
<keyword evidence="5" id="KW-0472">Membrane</keyword>
<dbReference type="PROSITE" id="PS51257">
    <property type="entry name" value="PROKAR_LIPOPROTEIN"/>
    <property type="match status" value="1"/>
</dbReference>
<evidence type="ECO:0000256" key="7">
    <source>
        <dbReference type="SAM" id="SignalP"/>
    </source>
</evidence>
<evidence type="ECO:0000256" key="2">
    <source>
        <dbReference type="ARBA" id="ARBA00008610"/>
    </source>
</evidence>
<dbReference type="EMBL" id="CACRUE010000044">
    <property type="protein sequence ID" value="VYU52404.1"/>
    <property type="molecule type" value="Genomic_DNA"/>
</dbReference>
<evidence type="ECO:0000256" key="3">
    <source>
        <dbReference type="ARBA" id="ARBA00022475"/>
    </source>
</evidence>
<comment type="similarity">
    <text evidence="2">Belongs to the BMP lipoprotein family.</text>
</comment>
<dbReference type="GO" id="GO:0005886">
    <property type="term" value="C:plasma membrane"/>
    <property type="evidence" value="ECO:0007669"/>
    <property type="project" value="UniProtKB-SubCell"/>
</dbReference>
<dbReference type="InterPro" id="IPR050957">
    <property type="entry name" value="BMP_lipoprotein"/>
</dbReference>
<dbReference type="SUPFAM" id="SSF53822">
    <property type="entry name" value="Periplasmic binding protein-like I"/>
    <property type="match status" value="1"/>
</dbReference>
<gene>
    <name evidence="9" type="primary">tmpC_2</name>
    <name evidence="9" type="ORF">IBLFYP30_00446</name>
</gene>
<accession>A0A6N3FK43</accession>
<feature type="chain" id="PRO_5038336355" evidence="7">
    <location>
        <begin position="21"/>
        <end position="349"/>
    </location>
</feature>
<keyword evidence="3" id="KW-1003">Cell membrane</keyword>
<evidence type="ECO:0000256" key="5">
    <source>
        <dbReference type="ARBA" id="ARBA00023136"/>
    </source>
</evidence>
<dbReference type="PANTHER" id="PTHR34296">
    <property type="entry name" value="TRANSCRIPTIONAL ACTIVATOR PROTEIN MED"/>
    <property type="match status" value="1"/>
</dbReference>